<dbReference type="PROSITE" id="PS50088">
    <property type="entry name" value="ANK_REPEAT"/>
    <property type="match status" value="1"/>
</dbReference>
<evidence type="ECO:0000256" key="2">
    <source>
        <dbReference type="ARBA" id="ARBA00023043"/>
    </source>
</evidence>
<dbReference type="InterPro" id="IPR036770">
    <property type="entry name" value="Ankyrin_rpt-contain_sf"/>
</dbReference>
<feature type="repeat" description="ANK" evidence="3">
    <location>
        <begin position="206"/>
        <end position="234"/>
    </location>
</feature>
<evidence type="ECO:0000256" key="3">
    <source>
        <dbReference type="PROSITE-ProRule" id="PRU00023"/>
    </source>
</evidence>
<dbReference type="Proteomes" id="UP000002624">
    <property type="component" value="Unassembled WGS sequence"/>
</dbReference>
<name>C6HDH1_AJECH</name>
<accession>C6HDH1</accession>
<dbReference type="PANTHER" id="PTHR24126:SF14">
    <property type="entry name" value="ANK_REP_REGION DOMAIN-CONTAINING PROTEIN"/>
    <property type="match status" value="1"/>
</dbReference>
<dbReference type="AlphaFoldDB" id="C6HDH1"/>
<dbReference type="PROSITE" id="PS50297">
    <property type="entry name" value="ANK_REP_REGION"/>
    <property type="match status" value="1"/>
</dbReference>
<dbReference type="SMART" id="SM00248">
    <property type="entry name" value="ANK"/>
    <property type="match status" value="5"/>
</dbReference>
<dbReference type="EMBL" id="GG692423">
    <property type="protein sequence ID" value="EER41605.1"/>
    <property type="molecule type" value="Genomic_DNA"/>
</dbReference>
<dbReference type="eggNOG" id="KOG0504">
    <property type="taxonomic scope" value="Eukaryota"/>
</dbReference>
<keyword evidence="2 3" id="KW-0040">ANK repeat</keyword>
<dbReference type="OrthoDB" id="4185355at2759"/>
<dbReference type="Pfam" id="PF00023">
    <property type="entry name" value="Ank"/>
    <property type="match status" value="2"/>
</dbReference>
<reference evidence="5" key="1">
    <citation type="submission" date="2009-05" db="EMBL/GenBank/DDBJ databases">
        <title>The genome sequence of Ajellomyces capsulatus strain H143.</title>
        <authorList>
            <person name="Champion M."/>
            <person name="Cuomo C.A."/>
            <person name="Ma L.-J."/>
            <person name="Henn M.R."/>
            <person name="Sil A."/>
            <person name="Goldman B."/>
            <person name="Young S.K."/>
            <person name="Kodira C.D."/>
            <person name="Zeng Q."/>
            <person name="Koehrsen M."/>
            <person name="Alvarado L."/>
            <person name="Berlin A.M."/>
            <person name="Borenstein D."/>
            <person name="Chen Z."/>
            <person name="Engels R."/>
            <person name="Freedman E."/>
            <person name="Gellesch M."/>
            <person name="Goldberg J."/>
            <person name="Griggs A."/>
            <person name="Gujja S."/>
            <person name="Heiman D.I."/>
            <person name="Hepburn T.A."/>
            <person name="Howarth C."/>
            <person name="Jen D."/>
            <person name="Larson L."/>
            <person name="Lewis B."/>
            <person name="Mehta T."/>
            <person name="Park D."/>
            <person name="Pearson M."/>
            <person name="Roberts A."/>
            <person name="Saif S."/>
            <person name="Shea T.D."/>
            <person name="Shenoy N."/>
            <person name="Sisk P."/>
            <person name="Stolte C."/>
            <person name="Sykes S."/>
            <person name="Walk T."/>
            <person name="White J."/>
            <person name="Yandava C."/>
            <person name="Klein B."/>
            <person name="McEwen J.G."/>
            <person name="Puccia R."/>
            <person name="Goldman G.H."/>
            <person name="Felipe M.S."/>
            <person name="Nino-Vega G."/>
            <person name="San-Blas G."/>
            <person name="Taylor J.W."/>
            <person name="Mendoza L."/>
            <person name="Galagan J.E."/>
            <person name="Nusbaum C."/>
            <person name="Birren B.W."/>
        </authorList>
    </citation>
    <scope>NUCLEOTIDE SEQUENCE [LARGE SCALE GENOMIC DNA]</scope>
    <source>
        <strain evidence="5">H143</strain>
    </source>
</reference>
<evidence type="ECO:0000256" key="1">
    <source>
        <dbReference type="ARBA" id="ARBA00022737"/>
    </source>
</evidence>
<evidence type="ECO:0000313" key="5">
    <source>
        <dbReference type="Proteomes" id="UP000002624"/>
    </source>
</evidence>
<dbReference type="InterPro" id="IPR002110">
    <property type="entry name" value="Ankyrin_rpt"/>
</dbReference>
<proteinExistence type="predicted"/>
<dbReference type="STRING" id="544712.C6HDH1"/>
<evidence type="ECO:0000313" key="4">
    <source>
        <dbReference type="EMBL" id="EER41605.1"/>
    </source>
</evidence>
<dbReference type="Gene3D" id="1.25.40.20">
    <property type="entry name" value="Ankyrin repeat-containing domain"/>
    <property type="match status" value="1"/>
</dbReference>
<dbReference type="SUPFAM" id="SSF48403">
    <property type="entry name" value="Ankyrin repeat"/>
    <property type="match status" value="1"/>
</dbReference>
<gene>
    <name evidence="4" type="ORF">HCDG_04252</name>
</gene>
<dbReference type="OMA" id="IVACMGR"/>
<protein>
    <submittedName>
        <fullName evidence="4">Ankyrin repeat protein</fullName>
    </submittedName>
</protein>
<sequence>MASVEKQLLERCSAGDHDSVHSLLDNNQPASPDLVNQLLAATIASGQIDLAKSLLSRYPDISLLMLPVREATDTASIPLFQVLYEKDPSIVHMEFEREGTPLALAAMCGRPIEFISYLLSCGANPNQPPSIIPFPVASAIFGYKGSTEVAMLLLKNGAKLQHTGALCMAASRGYLEAVQFLLEHGATPATDQREDGIPDLTGIGPALNIAVYKGHLEIVDLLLKHGADISQKNRDGKTALDIAEEKGYTQILGLLRGHKNVTTTTGDN</sequence>
<organism evidence="4 5">
    <name type="scientific">Ajellomyces capsulatus (strain H143)</name>
    <name type="common">Darling's disease fungus</name>
    <name type="synonym">Histoplasma capsulatum</name>
    <dbReference type="NCBI Taxonomy" id="544712"/>
    <lineage>
        <taxon>Eukaryota</taxon>
        <taxon>Fungi</taxon>
        <taxon>Dikarya</taxon>
        <taxon>Ascomycota</taxon>
        <taxon>Pezizomycotina</taxon>
        <taxon>Eurotiomycetes</taxon>
        <taxon>Eurotiomycetidae</taxon>
        <taxon>Onygenales</taxon>
        <taxon>Ajellomycetaceae</taxon>
        <taxon>Histoplasma</taxon>
    </lineage>
</organism>
<dbReference type="HOGENOM" id="CLU_1069465_0_0_1"/>
<dbReference type="Pfam" id="PF13857">
    <property type="entry name" value="Ank_5"/>
    <property type="match status" value="1"/>
</dbReference>
<dbReference type="VEuPathDB" id="FungiDB:HCDG_04252"/>
<dbReference type="PANTHER" id="PTHR24126">
    <property type="entry name" value="ANKYRIN REPEAT, PH AND SEC7 DOMAIN CONTAINING PROTEIN SECG-RELATED"/>
    <property type="match status" value="1"/>
</dbReference>
<keyword evidence="1" id="KW-0677">Repeat</keyword>